<dbReference type="GO" id="GO:0042626">
    <property type="term" value="F:ATPase-coupled transmembrane transporter activity"/>
    <property type="evidence" value="ECO:0007669"/>
    <property type="project" value="TreeGrafter"/>
</dbReference>
<evidence type="ECO:0000256" key="4">
    <source>
        <dbReference type="ARBA" id="ARBA00022840"/>
    </source>
</evidence>
<dbReference type="GO" id="GO:0005524">
    <property type="term" value="F:ATP binding"/>
    <property type="evidence" value="ECO:0007669"/>
    <property type="project" value="UniProtKB-KW"/>
</dbReference>
<keyword evidence="7" id="KW-1185">Reference proteome</keyword>
<dbReference type="SUPFAM" id="SSF52540">
    <property type="entry name" value="P-loop containing nucleoside triphosphate hydrolases"/>
    <property type="match status" value="1"/>
</dbReference>
<dbReference type="AlphaFoldDB" id="A0A7C9QW95"/>
<evidence type="ECO:0000256" key="1">
    <source>
        <dbReference type="ARBA" id="ARBA00005417"/>
    </source>
</evidence>
<dbReference type="SMART" id="SM00382">
    <property type="entry name" value="AAA"/>
    <property type="match status" value="1"/>
</dbReference>
<dbReference type="PANTHER" id="PTHR43553">
    <property type="entry name" value="HEAVY METAL TRANSPORTER"/>
    <property type="match status" value="1"/>
</dbReference>
<proteinExistence type="inferred from homology"/>
<dbReference type="Proteomes" id="UP000480684">
    <property type="component" value="Unassembled WGS sequence"/>
</dbReference>
<evidence type="ECO:0000256" key="2">
    <source>
        <dbReference type="ARBA" id="ARBA00022448"/>
    </source>
</evidence>
<dbReference type="GO" id="GO:0016887">
    <property type="term" value="F:ATP hydrolysis activity"/>
    <property type="evidence" value="ECO:0007669"/>
    <property type="project" value="InterPro"/>
</dbReference>
<dbReference type="EMBL" id="JAAIYP010000046">
    <property type="protein sequence ID" value="NFV82180.1"/>
    <property type="molecule type" value="Genomic_DNA"/>
</dbReference>
<keyword evidence="4 6" id="KW-0067">ATP-binding</keyword>
<dbReference type="Pfam" id="PF00005">
    <property type="entry name" value="ABC_tran"/>
    <property type="match status" value="1"/>
</dbReference>
<dbReference type="InterPro" id="IPR017871">
    <property type="entry name" value="ABC_transporter-like_CS"/>
</dbReference>
<organism evidence="6 7">
    <name type="scientific">Magnetospirillum aberrantis SpK</name>
    <dbReference type="NCBI Taxonomy" id="908842"/>
    <lineage>
        <taxon>Bacteria</taxon>
        <taxon>Pseudomonadati</taxon>
        <taxon>Pseudomonadota</taxon>
        <taxon>Alphaproteobacteria</taxon>
        <taxon>Rhodospirillales</taxon>
        <taxon>Rhodospirillaceae</taxon>
        <taxon>Magnetospirillum</taxon>
    </lineage>
</organism>
<accession>A0A7C9QW95</accession>
<evidence type="ECO:0000313" key="7">
    <source>
        <dbReference type="Proteomes" id="UP000480684"/>
    </source>
</evidence>
<dbReference type="InterPro" id="IPR015856">
    <property type="entry name" value="ABC_transpr_CbiO/EcfA_su"/>
</dbReference>
<keyword evidence="3" id="KW-0547">Nucleotide-binding</keyword>
<reference evidence="6 7" key="1">
    <citation type="submission" date="2020-02" db="EMBL/GenBank/DDBJ databases">
        <authorList>
            <person name="Dziuba M."/>
            <person name="Kuznetsov B."/>
            <person name="Mardanov A."/>
            <person name="Ravin N."/>
            <person name="Grouzdev D."/>
        </authorList>
    </citation>
    <scope>NUCLEOTIDE SEQUENCE [LARGE SCALE GENOMIC DNA]</scope>
    <source>
        <strain evidence="6 7">SpK</strain>
    </source>
</reference>
<keyword evidence="2" id="KW-0813">Transport</keyword>
<name>A0A7C9QW95_9PROT</name>
<protein>
    <submittedName>
        <fullName evidence="6">ABC transporter ATP-binding protein</fullName>
    </submittedName>
</protein>
<dbReference type="PROSITE" id="PS00211">
    <property type="entry name" value="ABC_TRANSPORTER_1"/>
    <property type="match status" value="1"/>
</dbReference>
<dbReference type="InterPro" id="IPR050095">
    <property type="entry name" value="ECF_ABC_transporter_ATP-bd"/>
</dbReference>
<evidence type="ECO:0000313" key="6">
    <source>
        <dbReference type="EMBL" id="NFV82180.1"/>
    </source>
</evidence>
<dbReference type="GO" id="GO:0043190">
    <property type="term" value="C:ATP-binding cassette (ABC) transporter complex"/>
    <property type="evidence" value="ECO:0007669"/>
    <property type="project" value="TreeGrafter"/>
</dbReference>
<dbReference type="InterPro" id="IPR003439">
    <property type="entry name" value="ABC_transporter-like_ATP-bd"/>
</dbReference>
<evidence type="ECO:0000259" key="5">
    <source>
        <dbReference type="PROSITE" id="PS50893"/>
    </source>
</evidence>
<dbReference type="Gene3D" id="3.40.50.300">
    <property type="entry name" value="P-loop containing nucleotide triphosphate hydrolases"/>
    <property type="match status" value="1"/>
</dbReference>
<gene>
    <name evidence="6" type="ORF">G4223_18890</name>
</gene>
<evidence type="ECO:0000256" key="3">
    <source>
        <dbReference type="ARBA" id="ARBA00022741"/>
    </source>
</evidence>
<dbReference type="CDD" id="cd03225">
    <property type="entry name" value="ABC_cobalt_CbiO_domain1"/>
    <property type="match status" value="1"/>
</dbReference>
<dbReference type="InterPro" id="IPR003593">
    <property type="entry name" value="AAA+_ATPase"/>
</dbReference>
<dbReference type="PANTHER" id="PTHR43553:SF24">
    <property type="entry name" value="ENERGY-COUPLING FACTOR TRANSPORTER ATP-BINDING PROTEIN ECFA1"/>
    <property type="match status" value="1"/>
</dbReference>
<feature type="domain" description="ABC transporter" evidence="5">
    <location>
        <begin position="6"/>
        <end position="217"/>
    </location>
</feature>
<dbReference type="InterPro" id="IPR027417">
    <property type="entry name" value="P-loop_NTPase"/>
</dbReference>
<dbReference type="RefSeq" id="WP_163682971.1">
    <property type="nucleotide sequence ID" value="NZ_JAAIYP010000046.1"/>
</dbReference>
<sequence length="217" mass="23439">MTQELFRLEDLGFAHDPARPVLAGLEFSLSAGERVAVLGDNGAGKTTLLHLMVGLLRPQAGRVLAFGAERRREADFHDVRARAGLLFQDPDDQLFCPTVAEDVAFGPLNLGAGRAEAQDAVAEALEQVGLPGFGERVTHKLSGGEKRLVTLAAVLAMRPEVLLLDEPSNALDRAARERLIDILAGLPQAMVIVSHDDDLVERLATRRVVLRGGRIEE</sequence>
<dbReference type="PROSITE" id="PS50893">
    <property type="entry name" value="ABC_TRANSPORTER_2"/>
    <property type="match status" value="1"/>
</dbReference>
<comment type="similarity">
    <text evidence="1">Belongs to the ABC transporter superfamily.</text>
</comment>
<comment type="caution">
    <text evidence="6">The sequence shown here is derived from an EMBL/GenBank/DDBJ whole genome shotgun (WGS) entry which is preliminary data.</text>
</comment>